<protein>
    <submittedName>
        <fullName evidence="3">Nitrogenase molybdenum-iron protein alpha/beta subunit</fullName>
    </submittedName>
</protein>
<comment type="caution">
    <text evidence="3">The sequence shown here is derived from an EMBL/GenBank/DDBJ whole genome shotgun (WGS) entry which is preliminary data.</text>
</comment>
<feature type="region of interest" description="Disordered" evidence="1">
    <location>
        <begin position="148"/>
        <end position="248"/>
    </location>
</feature>
<gene>
    <name evidence="3" type="ORF">ABID16_000904</name>
</gene>
<evidence type="ECO:0000313" key="4">
    <source>
        <dbReference type="Proteomes" id="UP001549047"/>
    </source>
</evidence>
<sequence>MVRFFLTTVLGAFAAAVLSGCMTTAFAPTSADLQSYAIKSVSMSGVAPQAVSEAVSDDLVSAIRSASPKSGATPVQMSVTISGFSGARVATGYKAGADVTVTLKQVAGGKVVQTATFHEDAASGDEARASTQLAAGISARVRRNFNLPASPAETASNSKPSGAQTKKTVAAKPSVTGKEKASSDPELSSNALETLMRAAAGTETSQDQTKTGSVPAQNVPVPDATCAGESLASCPQGSLISGDFSLRK</sequence>
<evidence type="ECO:0000313" key="3">
    <source>
        <dbReference type="EMBL" id="MET3612599.1"/>
    </source>
</evidence>
<keyword evidence="2" id="KW-0732">Signal</keyword>
<keyword evidence="4" id="KW-1185">Reference proteome</keyword>
<evidence type="ECO:0000256" key="2">
    <source>
        <dbReference type="SAM" id="SignalP"/>
    </source>
</evidence>
<dbReference type="EMBL" id="JBEPMB010000001">
    <property type="protein sequence ID" value="MET3612599.1"/>
    <property type="molecule type" value="Genomic_DNA"/>
</dbReference>
<dbReference type="Proteomes" id="UP001549047">
    <property type="component" value="Unassembled WGS sequence"/>
</dbReference>
<feature type="chain" id="PRO_5047340172" evidence="2">
    <location>
        <begin position="28"/>
        <end position="248"/>
    </location>
</feature>
<organism evidence="3 4">
    <name type="scientific">Rhizobium aquaticum</name>
    <dbReference type="NCBI Taxonomy" id="1549636"/>
    <lineage>
        <taxon>Bacteria</taxon>
        <taxon>Pseudomonadati</taxon>
        <taxon>Pseudomonadota</taxon>
        <taxon>Alphaproteobacteria</taxon>
        <taxon>Hyphomicrobiales</taxon>
        <taxon>Rhizobiaceae</taxon>
        <taxon>Rhizobium/Agrobacterium group</taxon>
        <taxon>Rhizobium</taxon>
    </lineage>
</organism>
<proteinExistence type="predicted"/>
<dbReference type="RefSeq" id="WP_354555160.1">
    <property type="nucleotide sequence ID" value="NZ_JBEPMB010000001.1"/>
</dbReference>
<reference evidence="3 4" key="1">
    <citation type="submission" date="2024-06" db="EMBL/GenBank/DDBJ databases">
        <title>Genomic Encyclopedia of Type Strains, Phase IV (KMG-IV): sequencing the most valuable type-strain genomes for metagenomic binning, comparative biology and taxonomic classification.</title>
        <authorList>
            <person name="Goeker M."/>
        </authorList>
    </citation>
    <scope>NUCLEOTIDE SEQUENCE [LARGE SCALE GENOMIC DNA]</scope>
    <source>
        <strain evidence="3 4">DSM 29780</strain>
    </source>
</reference>
<dbReference type="PROSITE" id="PS51257">
    <property type="entry name" value="PROKAR_LIPOPROTEIN"/>
    <property type="match status" value="1"/>
</dbReference>
<feature type="signal peptide" evidence="2">
    <location>
        <begin position="1"/>
        <end position="27"/>
    </location>
</feature>
<feature type="compositionally biased region" description="Polar residues" evidence="1">
    <location>
        <begin position="202"/>
        <end position="216"/>
    </location>
</feature>
<accession>A0ABV2IVU1</accession>
<feature type="compositionally biased region" description="Polar residues" evidence="1">
    <location>
        <begin position="153"/>
        <end position="167"/>
    </location>
</feature>
<evidence type="ECO:0000256" key="1">
    <source>
        <dbReference type="SAM" id="MobiDB-lite"/>
    </source>
</evidence>
<name>A0ABV2IVU1_9HYPH</name>